<organism evidence="4 5">
    <name type="scientific">Neptunicoccus cionae</name>
    <dbReference type="NCBI Taxonomy" id="2035344"/>
    <lineage>
        <taxon>Bacteria</taxon>
        <taxon>Pseudomonadati</taxon>
        <taxon>Pseudomonadota</taxon>
        <taxon>Alphaproteobacteria</taxon>
        <taxon>Rhodobacterales</taxon>
        <taxon>Paracoccaceae</taxon>
        <taxon>Neptunicoccus</taxon>
    </lineage>
</organism>
<gene>
    <name evidence="4" type="ORF">GCM10011498_28860</name>
</gene>
<evidence type="ECO:0000256" key="1">
    <source>
        <dbReference type="ARBA" id="ARBA00022723"/>
    </source>
</evidence>
<reference evidence="4" key="2">
    <citation type="submission" date="2020-09" db="EMBL/GenBank/DDBJ databases">
        <authorList>
            <person name="Sun Q."/>
            <person name="Zhou Y."/>
        </authorList>
    </citation>
    <scope>NUCLEOTIDE SEQUENCE</scope>
    <source>
        <strain evidence="4">CGMCC 1.15880</strain>
    </source>
</reference>
<evidence type="ECO:0000259" key="3">
    <source>
        <dbReference type="SMART" id="SM01007"/>
    </source>
</evidence>
<keyword evidence="2" id="KW-0456">Lyase</keyword>
<dbReference type="Pfam" id="PF00596">
    <property type="entry name" value="Aldolase_II"/>
    <property type="match status" value="1"/>
</dbReference>
<dbReference type="Gene3D" id="3.40.225.10">
    <property type="entry name" value="Class II aldolase/adducin N-terminal domain"/>
    <property type="match status" value="1"/>
</dbReference>
<dbReference type="InterPro" id="IPR036409">
    <property type="entry name" value="Aldolase_II/adducin_N_sf"/>
</dbReference>
<name>A0A916R3Y3_9RHOB</name>
<dbReference type="SUPFAM" id="SSF53639">
    <property type="entry name" value="AraD/HMP-PK domain-like"/>
    <property type="match status" value="1"/>
</dbReference>
<sequence length="219" mass="23757">MTPAQDTALRQSIIDGCLWMKNSGLNQGTSGNISVRYGEGMLITPSGVPYEKMRPDMLCTMPLSGDPDLSGDIRPSTEWRFHQSILHSKPDVTAVVHAHPVHATAIAVQRRPIPACHYMIAAFGGNDVPLVDYALFGSDELARMVADAMAQRTGCIMANHGAVVAGESLDRALWRMEELDNLARVYLLALSTGTPEILTDAQMEEVVAAFGNYGPKDMD</sequence>
<dbReference type="GO" id="GO:0005829">
    <property type="term" value="C:cytosol"/>
    <property type="evidence" value="ECO:0007669"/>
    <property type="project" value="TreeGrafter"/>
</dbReference>
<dbReference type="GO" id="GO:0046872">
    <property type="term" value="F:metal ion binding"/>
    <property type="evidence" value="ECO:0007669"/>
    <property type="project" value="UniProtKB-KW"/>
</dbReference>
<dbReference type="Proteomes" id="UP000628017">
    <property type="component" value="Unassembled WGS sequence"/>
</dbReference>
<protein>
    <submittedName>
        <fullName evidence="4">Fructose-bisphosphate aldolase</fullName>
    </submittedName>
</protein>
<keyword evidence="5" id="KW-1185">Reference proteome</keyword>
<keyword evidence="1" id="KW-0479">Metal-binding</keyword>
<reference evidence="4" key="1">
    <citation type="journal article" date="2014" name="Int. J. Syst. Evol. Microbiol.">
        <title>Complete genome sequence of Corynebacterium casei LMG S-19264T (=DSM 44701T), isolated from a smear-ripened cheese.</title>
        <authorList>
            <consortium name="US DOE Joint Genome Institute (JGI-PGF)"/>
            <person name="Walter F."/>
            <person name="Albersmeier A."/>
            <person name="Kalinowski J."/>
            <person name="Ruckert C."/>
        </authorList>
    </citation>
    <scope>NUCLEOTIDE SEQUENCE</scope>
    <source>
        <strain evidence="4">CGMCC 1.15880</strain>
    </source>
</reference>
<dbReference type="PANTHER" id="PTHR22789">
    <property type="entry name" value="FUCULOSE PHOSPHATE ALDOLASE"/>
    <property type="match status" value="1"/>
</dbReference>
<comment type="caution">
    <text evidence="4">The sequence shown here is derived from an EMBL/GenBank/DDBJ whole genome shotgun (WGS) entry which is preliminary data.</text>
</comment>
<dbReference type="RefSeq" id="WP_188676807.1">
    <property type="nucleotide sequence ID" value="NZ_BMKA01000004.1"/>
</dbReference>
<dbReference type="EMBL" id="BMKA01000004">
    <property type="protein sequence ID" value="GGA26141.1"/>
    <property type="molecule type" value="Genomic_DNA"/>
</dbReference>
<dbReference type="InterPro" id="IPR001303">
    <property type="entry name" value="Aldolase_II/adducin_N"/>
</dbReference>
<evidence type="ECO:0000256" key="2">
    <source>
        <dbReference type="ARBA" id="ARBA00023239"/>
    </source>
</evidence>
<evidence type="ECO:0000313" key="5">
    <source>
        <dbReference type="Proteomes" id="UP000628017"/>
    </source>
</evidence>
<evidence type="ECO:0000313" key="4">
    <source>
        <dbReference type="EMBL" id="GGA26141.1"/>
    </source>
</evidence>
<dbReference type="GO" id="GO:0019323">
    <property type="term" value="P:pentose catabolic process"/>
    <property type="evidence" value="ECO:0007669"/>
    <property type="project" value="TreeGrafter"/>
</dbReference>
<proteinExistence type="predicted"/>
<feature type="domain" description="Class II aldolase/adducin N-terminal" evidence="3">
    <location>
        <begin position="11"/>
        <end position="187"/>
    </location>
</feature>
<dbReference type="SMART" id="SM01007">
    <property type="entry name" value="Aldolase_II"/>
    <property type="match status" value="1"/>
</dbReference>
<dbReference type="GO" id="GO:0016832">
    <property type="term" value="F:aldehyde-lyase activity"/>
    <property type="evidence" value="ECO:0007669"/>
    <property type="project" value="TreeGrafter"/>
</dbReference>
<accession>A0A916R3Y3</accession>
<dbReference type="AlphaFoldDB" id="A0A916R3Y3"/>
<dbReference type="PANTHER" id="PTHR22789:SF0">
    <property type="entry name" value="3-OXO-TETRONATE 4-PHOSPHATE DECARBOXYLASE-RELATED"/>
    <property type="match status" value="1"/>
</dbReference>
<dbReference type="InterPro" id="IPR050197">
    <property type="entry name" value="Aldolase_class_II_sugar_metab"/>
</dbReference>